<evidence type="ECO:0000313" key="2">
    <source>
        <dbReference type="EMBL" id="KAJ1926415.1"/>
    </source>
</evidence>
<feature type="coiled-coil region" evidence="1">
    <location>
        <begin position="111"/>
        <end position="138"/>
    </location>
</feature>
<gene>
    <name evidence="2" type="ORF">IWQ60_003823</name>
</gene>
<dbReference type="Proteomes" id="UP001150569">
    <property type="component" value="Unassembled WGS sequence"/>
</dbReference>
<accession>A0A9W8AEV0</accession>
<dbReference type="EMBL" id="JANBPT010000171">
    <property type="protein sequence ID" value="KAJ1926415.1"/>
    <property type="molecule type" value="Genomic_DNA"/>
</dbReference>
<organism evidence="2 3">
    <name type="scientific">Tieghemiomyces parasiticus</name>
    <dbReference type="NCBI Taxonomy" id="78921"/>
    <lineage>
        <taxon>Eukaryota</taxon>
        <taxon>Fungi</taxon>
        <taxon>Fungi incertae sedis</taxon>
        <taxon>Zoopagomycota</taxon>
        <taxon>Kickxellomycotina</taxon>
        <taxon>Dimargaritomycetes</taxon>
        <taxon>Dimargaritales</taxon>
        <taxon>Dimargaritaceae</taxon>
        <taxon>Tieghemiomyces</taxon>
    </lineage>
</organism>
<protein>
    <submittedName>
        <fullName evidence="2">Uncharacterized protein</fullName>
    </submittedName>
</protein>
<keyword evidence="3" id="KW-1185">Reference proteome</keyword>
<sequence length="160" mass="18859">MYSPEERATKAQLLVQFQTQQISRLRCYLVLEDKFRDFVDGQCSSDEFYSFCVYSTAEKYTLVTRNIDYIVDNMINLFGEETYFVRHARQVQLLEQTRWTKTLALYIARLRASYEESCDIVKQQLDEMETESDDLGDRVNTLLEYIQTDIDSIVDGYNSS</sequence>
<dbReference type="OrthoDB" id="5576985at2759"/>
<proteinExistence type="predicted"/>
<reference evidence="2" key="1">
    <citation type="submission" date="2022-07" db="EMBL/GenBank/DDBJ databases">
        <title>Phylogenomic reconstructions and comparative analyses of Kickxellomycotina fungi.</title>
        <authorList>
            <person name="Reynolds N.K."/>
            <person name="Stajich J.E."/>
            <person name="Barry K."/>
            <person name="Grigoriev I.V."/>
            <person name="Crous P."/>
            <person name="Smith M.E."/>
        </authorList>
    </citation>
    <scope>NUCLEOTIDE SEQUENCE</scope>
    <source>
        <strain evidence="2">RSA 861</strain>
    </source>
</reference>
<dbReference type="AlphaFoldDB" id="A0A9W8AEV0"/>
<evidence type="ECO:0000313" key="3">
    <source>
        <dbReference type="Proteomes" id="UP001150569"/>
    </source>
</evidence>
<keyword evidence="1" id="KW-0175">Coiled coil</keyword>
<comment type="caution">
    <text evidence="2">The sequence shown here is derived from an EMBL/GenBank/DDBJ whole genome shotgun (WGS) entry which is preliminary data.</text>
</comment>
<evidence type="ECO:0000256" key="1">
    <source>
        <dbReference type="SAM" id="Coils"/>
    </source>
</evidence>
<name>A0A9W8AEV0_9FUNG</name>